<feature type="compositionally biased region" description="Basic and acidic residues" evidence="1">
    <location>
        <begin position="259"/>
        <end position="268"/>
    </location>
</feature>
<feature type="compositionally biased region" description="Low complexity" evidence="1">
    <location>
        <begin position="170"/>
        <end position="184"/>
    </location>
</feature>
<reference evidence="2 3" key="1">
    <citation type="submission" date="2018-02" db="EMBL/GenBank/DDBJ databases">
        <title>Genome sequence of the basidiomycete white-rot fungus Phlebia centrifuga.</title>
        <authorList>
            <person name="Granchi Z."/>
            <person name="Peng M."/>
            <person name="de Vries R.P."/>
            <person name="Hilden K."/>
            <person name="Makela M.R."/>
            <person name="Grigoriev I."/>
            <person name="Riley R."/>
        </authorList>
    </citation>
    <scope>NUCLEOTIDE SEQUENCE [LARGE SCALE GENOMIC DNA]</scope>
    <source>
        <strain evidence="2 3">FBCC195</strain>
    </source>
</reference>
<keyword evidence="3" id="KW-1185">Reference proteome</keyword>
<dbReference type="STRING" id="98765.A0A2R6S5R1"/>
<feature type="region of interest" description="Disordered" evidence="1">
    <location>
        <begin position="335"/>
        <end position="382"/>
    </location>
</feature>
<evidence type="ECO:0000313" key="2">
    <source>
        <dbReference type="EMBL" id="PSS37595.1"/>
    </source>
</evidence>
<feature type="region of interest" description="Disordered" evidence="1">
    <location>
        <begin position="447"/>
        <end position="493"/>
    </location>
</feature>
<evidence type="ECO:0000256" key="1">
    <source>
        <dbReference type="SAM" id="MobiDB-lite"/>
    </source>
</evidence>
<feature type="compositionally biased region" description="Low complexity" evidence="1">
    <location>
        <begin position="205"/>
        <end position="216"/>
    </location>
</feature>
<dbReference type="EMBL" id="MLYV02000034">
    <property type="protein sequence ID" value="PSS37595.1"/>
    <property type="molecule type" value="Genomic_DNA"/>
</dbReference>
<protein>
    <submittedName>
        <fullName evidence="2">Uncharacterized protein</fullName>
    </submittedName>
</protein>
<name>A0A2R6S5R1_9APHY</name>
<dbReference type="CDD" id="cd11655">
    <property type="entry name" value="rap1_myb-like"/>
    <property type="match status" value="1"/>
</dbReference>
<dbReference type="Gene3D" id="1.10.10.60">
    <property type="entry name" value="Homeodomain-like"/>
    <property type="match status" value="1"/>
</dbReference>
<sequence>MSNGIPNLPPGTDISGYNLNSITALPLALQIATLIGQNSPSVTPVAQTHFPPQVPVQQTQPGPSNGQTLPGLFGMQQPSAGGGLSMSQFLSDVVKLSTPVGSYPDDEDILVDALCESEVKGKTYKQALDGLHGVNNHAVNLWKDYYLDHTPRINQLVSQRRTFAKPGVVAKKPSISSISKARPPTSEIYRSAPSVSKGTAGDHASSSSTRRLSASSRVERENRGIPSYHPNSTTRQNDVKGKGKAASTIRSRSPTPPKPSEEKGGRCRYTEEDRDFLVKYVRYRLERDPNLSRNELCDKLAKKAPHHSSRSWLQHWSILRADYDLLIPEFARRDEVPTDNHADDDEESGSDYFSPSGDEGSQYSSDSEVDRQNMSGPGESLNEADKRVIARYIISIGQEWEMLNAREKWEPFEKMYPQRTYRAWQELIRSKTLEVDAVTSRYRRRQLSIQSQKGRPSWAAKKSAPVLDTPSNKRNRYIEGDVDFPENKRPKGT</sequence>
<gene>
    <name evidence="2" type="ORF">PHLCEN_2v522</name>
</gene>
<comment type="caution">
    <text evidence="2">The sequence shown here is derived from an EMBL/GenBank/DDBJ whole genome shotgun (WGS) entry which is preliminary data.</text>
</comment>
<dbReference type="AlphaFoldDB" id="A0A2R6S5R1"/>
<dbReference type="OrthoDB" id="3194584at2759"/>
<proteinExistence type="predicted"/>
<evidence type="ECO:0000313" key="3">
    <source>
        <dbReference type="Proteomes" id="UP000186601"/>
    </source>
</evidence>
<feature type="region of interest" description="Disordered" evidence="1">
    <location>
        <begin position="166"/>
        <end position="268"/>
    </location>
</feature>
<accession>A0A2R6S5R1</accession>
<dbReference type="Proteomes" id="UP000186601">
    <property type="component" value="Unassembled WGS sequence"/>
</dbReference>
<organism evidence="2 3">
    <name type="scientific">Hermanssonia centrifuga</name>
    <dbReference type="NCBI Taxonomy" id="98765"/>
    <lineage>
        <taxon>Eukaryota</taxon>
        <taxon>Fungi</taxon>
        <taxon>Dikarya</taxon>
        <taxon>Basidiomycota</taxon>
        <taxon>Agaricomycotina</taxon>
        <taxon>Agaricomycetes</taxon>
        <taxon>Polyporales</taxon>
        <taxon>Meruliaceae</taxon>
        <taxon>Hermanssonia</taxon>
    </lineage>
</organism>